<dbReference type="Gene3D" id="3.40.50.2000">
    <property type="entry name" value="Glycogen Phosphorylase B"/>
    <property type="match status" value="2"/>
</dbReference>
<evidence type="ECO:0000256" key="1">
    <source>
        <dbReference type="ARBA" id="ARBA00022679"/>
    </source>
</evidence>
<organism evidence="4 5">
    <name type="scientific">Spongiivirga citrea</name>
    <dbReference type="NCBI Taxonomy" id="1481457"/>
    <lineage>
        <taxon>Bacteria</taxon>
        <taxon>Pseudomonadati</taxon>
        <taxon>Bacteroidota</taxon>
        <taxon>Flavobacteriia</taxon>
        <taxon>Flavobacteriales</taxon>
        <taxon>Flavobacteriaceae</taxon>
        <taxon>Spongiivirga</taxon>
    </lineage>
</organism>
<dbReference type="InterPro" id="IPR001296">
    <property type="entry name" value="Glyco_trans_1"/>
</dbReference>
<keyword evidence="1 4" id="KW-0808">Transferase</keyword>
<dbReference type="GO" id="GO:0009103">
    <property type="term" value="P:lipopolysaccharide biosynthetic process"/>
    <property type="evidence" value="ECO:0007669"/>
    <property type="project" value="TreeGrafter"/>
</dbReference>
<dbReference type="CDD" id="cd03801">
    <property type="entry name" value="GT4_PimA-like"/>
    <property type="match status" value="1"/>
</dbReference>
<gene>
    <name evidence="4" type="ORF">GWK10_04940</name>
</gene>
<sequence length="389" mass="44147">MIPNKPKYLYIAFDLFPSRKGAATHIYHCLKALKAQYGTGILFCLGNDDMPKFQFDEESDLYIVRFKDKIVNFLERTVAFQQQLQTLLNNSLCSQLALIHFRDIWGGQVALKTSSSIKKVFEVNSFQSIELPTRYAGISINAITQIKAIEKENLNGADAIITPSLVTKKHIENEYNIQRNKVTVIQNGVTIINGKTKPSEIQKPYFLYFGALQKWQGIKILFKALKEIYDLDIKLVICSSISEKRAVFHQKLAEDIGVSSKILWYFELDKLALSGIIKNALFTVAPLSQCDRNLIQGCNPLKIIESMGYGIPVIASDIPVATCLINDNVDGFLVQPDRPELLGRKIRQVLADSKRIKKYGTAAKKKMNTQYHWKQQELKMTTVYKQLSV</sequence>
<dbReference type="RefSeq" id="WP_164029815.1">
    <property type="nucleotide sequence ID" value="NZ_JAABOQ010000002.1"/>
</dbReference>
<dbReference type="PANTHER" id="PTHR46401:SF2">
    <property type="entry name" value="GLYCOSYLTRANSFERASE WBBK-RELATED"/>
    <property type="match status" value="1"/>
</dbReference>
<comment type="caution">
    <text evidence="4">The sequence shown here is derived from an EMBL/GenBank/DDBJ whole genome shotgun (WGS) entry which is preliminary data.</text>
</comment>
<dbReference type="PANTHER" id="PTHR46401">
    <property type="entry name" value="GLYCOSYLTRANSFERASE WBBK-RELATED"/>
    <property type="match status" value="1"/>
</dbReference>
<dbReference type="SUPFAM" id="SSF53756">
    <property type="entry name" value="UDP-Glycosyltransferase/glycogen phosphorylase"/>
    <property type="match status" value="1"/>
</dbReference>
<protein>
    <submittedName>
        <fullName evidence="4">Glycosyltransferase</fullName>
    </submittedName>
</protein>
<dbReference type="Pfam" id="PF13439">
    <property type="entry name" value="Glyco_transf_4"/>
    <property type="match status" value="1"/>
</dbReference>
<keyword evidence="5" id="KW-1185">Reference proteome</keyword>
<reference evidence="4 5" key="1">
    <citation type="submission" date="2020-01" db="EMBL/GenBank/DDBJ databases">
        <title>Spongiivirga citrea KCTC 32990T.</title>
        <authorList>
            <person name="Wang G."/>
        </authorList>
    </citation>
    <scope>NUCLEOTIDE SEQUENCE [LARGE SCALE GENOMIC DNA]</scope>
    <source>
        <strain evidence="4 5">KCTC 32990</strain>
    </source>
</reference>
<dbReference type="GO" id="GO:0016757">
    <property type="term" value="F:glycosyltransferase activity"/>
    <property type="evidence" value="ECO:0007669"/>
    <property type="project" value="InterPro"/>
</dbReference>
<accession>A0A6M0CHW6</accession>
<dbReference type="Proteomes" id="UP000474296">
    <property type="component" value="Unassembled WGS sequence"/>
</dbReference>
<dbReference type="AlphaFoldDB" id="A0A6M0CHW6"/>
<evidence type="ECO:0000259" key="3">
    <source>
        <dbReference type="Pfam" id="PF13439"/>
    </source>
</evidence>
<dbReference type="Pfam" id="PF00534">
    <property type="entry name" value="Glycos_transf_1"/>
    <property type="match status" value="1"/>
</dbReference>
<evidence type="ECO:0000313" key="5">
    <source>
        <dbReference type="Proteomes" id="UP000474296"/>
    </source>
</evidence>
<dbReference type="EMBL" id="JAABOQ010000002">
    <property type="protein sequence ID" value="NER16543.1"/>
    <property type="molecule type" value="Genomic_DNA"/>
</dbReference>
<name>A0A6M0CHW6_9FLAO</name>
<dbReference type="InterPro" id="IPR028098">
    <property type="entry name" value="Glyco_trans_4-like_N"/>
</dbReference>
<feature type="domain" description="Glycosyltransferase subfamily 4-like N-terminal" evidence="3">
    <location>
        <begin position="21"/>
        <end position="189"/>
    </location>
</feature>
<evidence type="ECO:0000259" key="2">
    <source>
        <dbReference type="Pfam" id="PF00534"/>
    </source>
</evidence>
<feature type="domain" description="Glycosyl transferase family 1" evidence="2">
    <location>
        <begin position="202"/>
        <end position="365"/>
    </location>
</feature>
<evidence type="ECO:0000313" key="4">
    <source>
        <dbReference type="EMBL" id="NER16543.1"/>
    </source>
</evidence>
<proteinExistence type="predicted"/>